<dbReference type="InterPro" id="IPR055414">
    <property type="entry name" value="LRR_R13L4/SHOC2-like"/>
</dbReference>
<sequence length="595" mass="67064">MYFIVIDDIWDSEAWGLIQSAFPETERGSRVITTTRNHDVALATCNAESEYVYKIKPLSVEDSITLFFRRTFGPKKGCPDTPRKVEISIDILNRCGGMPLAINSIASLLAGKTDSTWEYVWKSLGAMTEGDDHEKMKQILDLSYIHLPDHLKTCLLYVCMYPEDREIDKHNLLRKWVVEGFVHVSRNSGLDAEDVAEKYFEELISMCMIQPGRIDKYSNEVLSCRVHDIILDLMRSKSSKENFIHVIDGSKDETGEIRRVSVHRNDKEDTRISETINKGSLSHVRSVLLYRSSLVPCFLEFKYVRVLHLEYGVISGNIDLTSISRLFLLRYLKIAGSPPGRPYELKLPNQIGGLQQLEIIDIYGCKLRNYPSDIVSLPWLSHLSSMGSVLPDGIDKLTSLRTLAGIRLYGSSVENVKGLGKLTNLRQLEISSDGPSEGLEEATMDALYSSICKLSANLRTFTFTGGFLYIRDVPAGWITRTTFPWGSQIQELNLGYCRFERCPEWIGQLHGLYKICISVREVADGVSIVAQLPSLAYFCLSIFGMGKEEKEESVVIPGTGSGAFRALKHLRFYCKKVSLTFEAGAMPKLEKLSIQ</sequence>
<evidence type="ECO:0000256" key="1">
    <source>
        <dbReference type="ARBA" id="ARBA00022737"/>
    </source>
</evidence>
<dbReference type="GO" id="GO:0009626">
    <property type="term" value="P:plant-type hypersensitive response"/>
    <property type="evidence" value="ECO:0007669"/>
    <property type="project" value="UniProtKB-ARBA"/>
</dbReference>
<proteinExistence type="predicted"/>
<evidence type="ECO:0000259" key="5">
    <source>
        <dbReference type="Pfam" id="PF23598"/>
    </source>
</evidence>
<dbReference type="Gramene" id="TRITD7Bv1G201650.1">
    <property type="protein sequence ID" value="TRITD7Bv1G201650.1"/>
    <property type="gene ID" value="TRITD7Bv1G201650"/>
</dbReference>
<dbReference type="Proteomes" id="UP000324705">
    <property type="component" value="Chromosome 7B"/>
</dbReference>
<dbReference type="Gene3D" id="3.40.50.300">
    <property type="entry name" value="P-loop containing nucleotide triphosphate hydrolases"/>
    <property type="match status" value="1"/>
</dbReference>
<evidence type="ECO:0000259" key="3">
    <source>
        <dbReference type="Pfam" id="PF00931"/>
    </source>
</evidence>
<dbReference type="PANTHER" id="PTHR23155">
    <property type="entry name" value="DISEASE RESISTANCE PROTEIN RP"/>
    <property type="match status" value="1"/>
</dbReference>
<protein>
    <recommendedName>
        <fullName evidence="8">NB-ARC domain-containing protein</fullName>
    </recommendedName>
</protein>
<reference evidence="6 7" key="1">
    <citation type="submission" date="2017-09" db="EMBL/GenBank/DDBJ databases">
        <authorList>
            <consortium name="International Durum Wheat Genome Sequencing Consortium (IDWGSC)"/>
            <person name="Milanesi L."/>
        </authorList>
    </citation>
    <scope>NUCLEOTIDE SEQUENCE [LARGE SCALE GENOMIC DNA]</scope>
    <source>
        <strain evidence="7">cv. Svevo</strain>
    </source>
</reference>
<feature type="domain" description="Disease resistance protein winged helix" evidence="4">
    <location>
        <begin position="160"/>
        <end position="233"/>
    </location>
</feature>
<evidence type="ECO:0000259" key="4">
    <source>
        <dbReference type="Pfam" id="PF23559"/>
    </source>
</evidence>
<dbReference type="Pfam" id="PF00931">
    <property type="entry name" value="NB-ARC"/>
    <property type="match status" value="1"/>
</dbReference>
<feature type="domain" description="Disease resistance R13L4/SHOC-2-like LRR" evidence="5">
    <location>
        <begin position="283"/>
        <end position="594"/>
    </location>
</feature>
<keyword evidence="1" id="KW-0677">Repeat</keyword>
<evidence type="ECO:0008006" key="8">
    <source>
        <dbReference type="Google" id="ProtNLM"/>
    </source>
</evidence>
<accession>A0A9R1AAV1</accession>
<dbReference type="FunFam" id="1.10.10.10:FF:000322">
    <property type="entry name" value="Probable disease resistance protein At1g63360"/>
    <property type="match status" value="1"/>
</dbReference>
<dbReference type="PANTHER" id="PTHR23155:SF906">
    <property type="entry name" value="OS08G0205100 PROTEIN"/>
    <property type="match status" value="1"/>
</dbReference>
<dbReference type="Gene3D" id="1.10.10.10">
    <property type="entry name" value="Winged helix-like DNA-binding domain superfamily/Winged helix DNA-binding domain"/>
    <property type="match status" value="1"/>
</dbReference>
<evidence type="ECO:0000256" key="2">
    <source>
        <dbReference type="ARBA" id="ARBA00022821"/>
    </source>
</evidence>
<dbReference type="SUPFAM" id="SSF52540">
    <property type="entry name" value="P-loop containing nucleoside triphosphate hydrolases"/>
    <property type="match status" value="1"/>
</dbReference>
<dbReference type="Gene3D" id="3.80.10.10">
    <property type="entry name" value="Ribonuclease Inhibitor"/>
    <property type="match status" value="1"/>
</dbReference>
<dbReference type="Pfam" id="PF23598">
    <property type="entry name" value="LRR_14"/>
    <property type="match status" value="1"/>
</dbReference>
<keyword evidence="2" id="KW-0611">Plant defense</keyword>
<dbReference type="InterPro" id="IPR042197">
    <property type="entry name" value="Apaf_helical"/>
</dbReference>
<dbReference type="InterPro" id="IPR002182">
    <property type="entry name" value="NB-ARC"/>
</dbReference>
<gene>
    <name evidence="6" type="ORF">TRITD_7Bv1G201650</name>
</gene>
<keyword evidence="7" id="KW-1185">Reference proteome</keyword>
<feature type="domain" description="NB-ARC" evidence="3">
    <location>
        <begin position="2"/>
        <end position="70"/>
    </location>
</feature>
<organism evidence="6 7">
    <name type="scientific">Triticum turgidum subsp. durum</name>
    <name type="common">Durum wheat</name>
    <name type="synonym">Triticum durum</name>
    <dbReference type="NCBI Taxonomy" id="4567"/>
    <lineage>
        <taxon>Eukaryota</taxon>
        <taxon>Viridiplantae</taxon>
        <taxon>Streptophyta</taxon>
        <taxon>Embryophyta</taxon>
        <taxon>Tracheophyta</taxon>
        <taxon>Spermatophyta</taxon>
        <taxon>Magnoliopsida</taxon>
        <taxon>Liliopsida</taxon>
        <taxon>Poales</taxon>
        <taxon>Poaceae</taxon>
        <taxon>BOP clade</taxon>
        <taxon>Pooideae</taxon>
        <taxon>Triticodae</taxon>
        <taxon>Triticeae</taxon>
        <taxon>Triticinae</taxon>
        <taxon>Triticum</taxon>
    </lineage>
</organism>
<dbReference type="AlphaFoldDB" id="A0A9R1AAV1"/>
<evidence type="ECO:0000313" key="7">
    <source>
        <dbReference type="Proteomes" id="UP000324705"/>
    </source>
</evidence>
<dbReference type="GO" id="GO:0002758">
    <property type="term" value="P:innate immune response-activating signaling pathway"/>
    <property type="evidence" value="ECO:0007669"/>
    <property type="project" value="UniProtKB-ARBA"/>
</dbReference>
<dbReference type="InterPro" id="IPR058922">
    <property type="entry name" value="WHD_DRP"/>
</dbReference>
<name>A0A9R1AAV1_TRITD</name>
<dbReference type="InterPro" id="IPR044974">
    <property type="entry name" value="Disease_R_plants"/>
</dbReference>
<dbReference type="EMBL" id="LT934124">
    <property type="protein sequence ID" value="VAI92326.1"/>
    <property type="molecule type" value="Genomic_DNA"/>
</dbReference>
<dbReference type="InterPro" id="IPR032675">
    <property type="entry name" value="LRR_dom_sf"/>
</dbReference>
<dbReference type="GO" id="GO:0043531">
    <property type="term" value="F:ADP binding"/>
    <property type="evidence" value="ECO:0007669"/>
    <property type="project" value="InterPro"/>
</dbReference>
<evidence type="ECO:0000313" key="6">
    <source>
        <dbReference type="EMBL" id="VAI92326.1"/>
    </source>
</evidence>
<dbReference type="SUPFAM" id="SSF52058">
    <property type="entry name" value="L domain-like"/>
    <property type="match status" value="1"/>
</dbReference>
<dbReference type="InterPro" id="IPR036388">
    <property type="entry name" value="WH-like_DNA-bd_sf"/>
</dbReference>
<dbReference type="GO" id="GO:0042742">
    <property type="term" value="P:defense response to bacterium"/>
    <property type="evidence" value="ECO:0007669"/>
    <property type="project" value="UniProtKB-ARBA"/>
</dbReference>
<dbReference type="Gene3D" id="1.10.8.430">
    <property type="entry name" value="Helical domain of apoptotic protease-activating factors"/>
    <property type="match status" value="1"/>
</dbReference>
<dbReference type="InterPro" id="IPR027417">
    <property type="entry name" value="P-loop_NTPase"/>
</dbReference>
<dbReference type="Pfam" id="PF23559">
    <property type="entry name" value="WHD_DRP"/>
    <property type="match status" value="1"/>
</dbReference>